<protein>
    <submittedName>
        <fullName evidence="2">Uncharacterized protein</fullName>
    </submittedName>
</protein>
<gene>
    <name evidence="2" type="ORF">LT85_0226</name>
</gene>
<dbReference type="EMBL" id="CP009962">
    <property type="protein sequence ID" value="AIY39386.1"/>
    <property type="molecule type" value="Genomic_DNA"/>
</dbReference>
<feature type="region of interest" description="Disordered" evidence="1">
    <location>
        <begin position="1"/>
        <end position="27"/>
    </location>
</feature>
<evidence type="ECO:0000313" key="2">
    <source>
        <dbReference type="EMBL" id="AIY39386.1"/>
    </source>
</evidence>
<evidence type="ECO:0000256" key="1">
    <source>
        <dbReference type="SAM" id="MobiDB-lite"/>
    </source>
</evidence>
<reference evidence="3" key="1">
    <citation type="journal article" date="2014" name="Soil Biol. Biochem.">
        <title>Structure and function of bacterial communities in ageing soils: Insights from the Mendocino ecological staircase.</title>
        <authorList>
            <person name="Uroz S."/>
            <person name="Tech J.J."/>
            <person name="Sawaya N.A."/>
            <person name="Frey-Klett P."/>
            <person name="Leveau J.H.J."/>
        </authorList>
    </citation>
    <scope>NUCLEOTIDE SEQUENCE [LARGE SCALE GENOMIC DNA]</scope>
    <source>
        <strain evidence="3">Cal35</strain>
    </source>
</reference>
<evidence type="ECO:0000313" key="3">
    <source>
        <dbReference type="Proteomes" id="UP000030302"/>
    </source>
</evidence>
<dbReference type="AlphaFoldDB" id="A0A0A1F4C8"/>
<keyword evidence="3" id="KW-1185">Reference proteome</keyword>
<name>A0A0A1F4C8_9BURK</name>
<accession>A0A0A1F4C8</accession>
<dbReference type="KEGG" id="care:LT85_0226"/>
<proteinExistence type="predicted"/>
<sequence>MAIGGAKPPIAMPFSERSSSADSLMADKKNELPILRRLQCSKNG</sequence>
<organism evidence="2 3">
    <name type="scientific">Collimonas arenae</name>
    <dbReference type="NCBI Taxonomy" id="279058"/>
    <lineage>
        <taxon>Bacteria</taxon>
        <taxon>Pseudomonadati</taxon>
        <taxon>Pseudomonadota</taxon>
        <taxon>Betaproteobacteria</taxon>
        <taxon>Burkholderiales</taxon>
        <taxon>Oxalobacteraceae</taxon>
        <taxon>Collimonas</taxon>
    </lineage>
</organism>
<dbReference type="HOGENOM" id="CLU_3214772_0_0_4"/>
<dbReference type="Proteomes" id="UP000030302">
    <property type="component" value="Chromosome"/>
</dbReference>